<evidence type="ECO:0000313" key="2">
    <source>
        <dbReference type="EMBL" id="PJE74529.1"/>
    </source>
</evidence>
<reference evidence="3" key="1">
    <citation type="submission" date="2017-09" db="EMBL/GenBank/DDBJ databases">
        <title>Depth-based differentiation of microbial function through sediment-hosted aquifers and enrichment of novel symbionts in the deep terrestrial subsurface.</title>
        <authorList>
            <person name="Probst A.J."/>
            <person name="Ladd B."/>
            <person name="Jarett J.K."/>
            <person name="Geller-Mcgrath D.E."/>
            <person name="Sieber C.M.K."/>
            <person name="Emerson J.B."/>
            <person name="Anantharaman K."/>
            <person name="Thomas B.C."/>
            <person name="Malmstrom R."/>
            <person name="Stieglmeier M."/>
            <person name="Klingl A."/>
            <person name="Woyke T."/>
            <person name="Ryan C.M."/>
            <person name="Banfield J.F."/>
        </authorList>
    </citation>
    <scope>NUCLEOTIDE SEQUENCE [LARGE SCALE GENOMIC DNA]</scope>
</reference>
<dbReference type="Proteomes" id="UP000228700">
    <property type="component" value="Unassembled WGS sequence"/>
</dbReference>
<sequence length="199" mass="22568">MFNHADLEKKYNEAPQEIKNLLASQETIDKISNIGKKYTLQIDRVGKIEEIITLFSLSLVSEKEFLNSIYEVVDGNKQKANSLVDEINQTIFLPIRKKIMSETSEINNYQKITQKSQNESNRNDILSEIENPSPVEHPISIAQEKTEIKTKPTSGDEVAHDFIGEKLSTPVSLPSQKTVIQPEVKKSTPTVDPYREPIN</sequence>
<evidence type="ECO:0000256" key="1">
    <source>
        <dbReference type="SAM" id="MobiDB-lite"/>
    </source>
</evidence>
<feature type="region of interest" description="Disordered" evidence="1">
    <location>
        <begin position="173"/>
        <end position="199"/>
    </location>
</feature>
<name>A0A2M8LD23_9BACT</name>
<organism evidence="2 3">
    <name type="scientific">Candidatus Taylorbacteria bacterium CG10_big_fil_rev_8_21_14_0_10_41_48</name>
    <dbReference type="NCBI Taxonomy" id="1975024"/>
    <lineage>
        <taxon>Bacteria</taxon>
        <taxon>Candidatus Tayloriibacteriota</taxon>
    </lineage>
</organism>
<dbReference type="EMBL" id="PFEQ01000001">
    <property type="protein sequence ID" value="PJE74529.1"/>
    <property type="molecule type" value="Genomic_DNA"/>
</dbReference>
<gene>
    <name evidence="2" type="ORF">COV01_00650</name>
</gene>
<accession>A0A2M8LD23</accession>
<proteinExistence type="predicted"/>
<protein>
    <submittedName>
        <fullName evidence="2">Uncharacterized protein</fullName>
    </submittedName>
</protein>
<dbReference type="AlphaFoldDB" id="A0A2M8LD23"/>
<comment type="caution">
    <text evidence="2">The sequence shown here is derived from an EMBL/GenBank/DDBJ whole genome shotgun (WGS) entry which is preliminary data.</text>
</comment>
<evidence type="ECO:0000313" key="3">
    <source>
        <dbReference type="Proteomes" id="UP000228700"/>
    </source>
</evidence>